<name>A0ABP1G8C6_9CHLO</name>
<reference evidence="1 2" key="1">
    <citation type="submission" date="2024-06" db="EMBL/GenBank/DDBJ databases">
        <authorList>
            <person name="Kraege A."/>
            <person name="Thomma B."/>
        </authorList>
    </citation>
    <scope>NUCLEOTIDE SEQUENCE [LARGE SCALE GENOMIC DNA]</scope>
</reference>
<comment type="caution">
    <text evidence="1">The sequence shown here is derived from an EMBL/GenBank/DDBJ whole genome shotgun (WGS) entry which is preliminary data.</text>
</comment>
<dbReference type="PANTHER" id="PTHR28630">
    <property type="match status" value="1"/>
</dbReference>
<dbReference type="Proteomes" id="UP001497392">
    <property type="component" value="Unassembled WGS sequence"/>
</dbReference>
<dbReference type="InterPro" id="IPR032801">
    <property type="entry name" value="PXL2A/B/C"/>
</dbReference>
<dbReference type="EMBL" id="CAXHTA020000018">
    <property type="protein sequence ID" value="CAL5228424.1"/>
    <property type="molecule type" value="Genomic_DNA"/>
</dbReference>
<proteinExistence type="predicted"/>
<gene>
    <name evidence="1" type="primary">g11558</name>
    <name evidence="1" type="ORF">VP750_LOCUS10330</name>
</gene>
<dbReference type="Pfam" id="PF13911">
    <property type="entry name" value="AhpC-TSA_2"/>
    <property type="match status" value="1"/>
</dbReference>
<protein>
    <submittedName>
        <fullName evidence="1">G11558 protein</fullName>
    </submittedName>
</protein>
<organism evidence="1 2">
    <name type="scientific">Coccomyxa viridis</name>
    <dbReference type="NCBI Taxonomy" id="1274662"/>
    <lineage>
        <taxon>Eukaryota</taxon>
        <taxon>Viridiplantae</taxon>
        <taxon>Chlorophyta</taxon>
        <taxon>core chlorophytes</taxon>
        <taxon>Trebouxiophyceae</taxon>
        <taxon>Trebouxiophyceae incertae sedis</taxon>
        <taxon>Coccomyxaceae</taxon>
        <taxon>Coccomyxa</taxon>
    </lineage>
</organism>
<dbReference type="PANTHER" id="PTHR28630:SF3">
    <property type="entry name" value="PEROXIREDOXIN-LIKE 2C"/>
    <property type="match status" value="1"/>
</dbReference>
<sequence length="202" mass="21972">MTHFADLSSWELAQKVKKVIPTLEARGVKVIAVGLGGLDQARRFAEVLQFPLDNLYADATGQCYKALGFSPGFAPQAGVSPYLKLLPMLAGIGSPGTIQEVLRGYIGDRSAKPVFEGQTPFNVLGSGYQRPFELATLRLSNMIGILPKWGQLCPKNEELLTQQGGCLVFRGEDVIFRHDDSGILKYTDVDALIAACNRTVSR</sequence>
<evidence type="ECO:0000313" key="1">
    <source>
        <dbReference type="EMBL" id="CAL5228424.1"/>
    </source>
</evidence>
<accession>A0ABP1G8C6</accession>
<keyword evidence="2" id="KW-1185">Reference proteome</keyword>
<evidence type="ECO:0000313" key="2">
    <source>
        <dbReference type="Proteomes" id="UP001497392"/>
    </source>
</evidence>